<dbReference type="Ensembl" id="ENSSFAT00005051883.1">
    <property type="protein sequence ID" value="ENSSFAP00005050251.1"/>
    <property type="gene ID" value="ENSSFAG00005024251.1"/>
</dbReference>
<reference evidence="2" key="1">
    <citation type="submission" date="2025-08" db="UniProtKB">
        <authorList>
            <consortium name="Ensembl"/>
        </authorList>
    </citation>
    <scope>IDENTIFICATION</scope>
</reference>
<evidence type="ECO:0000259" key="1">
    <source>
        <dbReference type="PROSITE" id="PS50878"/>
    </source>
</evidence>
<dbReference type="PROSITE" id="PS50878">
    <property type="entry name" value="RT_POL"/>
    <property type="match status" value="1"/>
</dbReference>
<dbReference type="Proteomes" id="UP000472267">
    <property type="component" value="Unassembled WGS sequence"/>
</dbReference>
<dbReference type="Pfam" id="PF00078">
    <property type="entry name" value="RVT_1"/>
    <property type="match status" value="1"/>
</dbReference>
<dbReference type="OMA" id="ECIDNIK"/>
<organism evidence="2 3">
    <name type="scientific">Salarias fasciatus</name>
    <name type="common">Jewelled blenny</name>
    <name type="synonym">Blennius fasciatus</name>
    <dbReference type="NCBI Taxonomy" id="181472"/>
    <lineage>
        <taxon>Eukaryota</taxon>
        <taxon>Metazoa</taxon>
        <taxon>Chordata</taxon>
        <taxon>Craniata</taxon>
        <taxon>Vertebrata</taxon>
        <taxon>Euteleostomi</taxon>
        <taxon>Actinopterygii</taxon>
        <taxon>Neopterygii</taxon>
        <taxon>Teleostei</taxon>
        <taxon>Neoteleostei</taxon>
        <taxon>Acanthomorphata</taxon>
        <taxon>Ovalentaria</taxon>
        <taxon>Blenniimorphae</taxon>
        <taxon>Blenniiformes</taxon>
        <taxon>Blennioidei</taxon>
        <taxon>Blenniidae</taxon>
        <taxon>Salariinae</taxon>
        <taxon>Salarias</taxon>
    </lineage>
</organism>
<protein>
    <recommendedName>
        <fullName evidence="1">Reverse transcriptase domain-containing protein</fullName>
    </recommendedName>
</protein>
<dbReference type="InterPro" id="IPR043502">
    <property type="entry name" value="DNA/RNA_pol_sf"/>
</dbReference>
<evidence type="ECO:0000313" key="2">
    <source>
        <dbReference type="Ensembl" id="ENSSFAP00005050251.1"/>
    </source>
</evidence>
<keyword evidence="3" id="KW-1185">Reference proteome</keyword>
<accession>A0A672J7T8</accession>
<sequence>MFQPCFDDVCNDAESYMNCFNVHCESVLDMVAPVKRKIVSSKNSQPWLNEEIASFRRSCRKVERLFKATNLEVHRLHLKEMILSLNEMIKQARSTYFANLVNSNKRNPKVVFDTIQKIVSPSSPSVPISTTDDCNKFLKYFVAKVEDIRQNVSPSNVSMTSMSSITCSWSLFPGVSMEDVMEILRKMKPSSCPFDVLPTSLLYKAIDVVAPHVVNLINVSLSTGLVPNFLKQAAISPILKKPNLDPAEPGNYRPISKLPFLSKVLEKVVAEQLIAYLDLNEMLDKFQSGFRKMHSTETALLKVSSDIQMAADSGQYSVLVLLDLSAAFDTVDHKLLLQRLNTDFGISGMVLEWFSSYLTNRTFSVCANNILSEATPLVYGVPQGSVLGPILFLLYISPIGKIIRHFKHVSYHLYADDIQLYISFKESELHKLSELMDCISSIKTWLSENCLQLNSEKTESLIIAPEQKIPFIKSHLGSLGPSVQSSIRNLGVWFDQSLSLDNHSRLLVKNCFYHLRNIAKLKPVLSGTDLELVIHAFISSRLDYCNSLFSCFNKNVLNRLQLVQNAAARLLTGSSRWSHITPVLSSLHWLPIKFRIDFKILVLTFRALHDQAPKYLCELLQTYSPGRSLRSSDQNLLMVPKTRFKTRGDVSFQAVAPKLWNALPLSLHVADTIDSFKKQLKTFLFNRAFS</sequence>
<evidence type="ECO:0000313" key="3">
    <source>
        <dbReference type="Proteomes" id="UP000472267"/>
    </source>
</evidence>
<dbReference type="PANTHER" id="PTHR33332">
    <property type="entry name" value="REVERSE TRANSCRIPTASE DOMAIN-CONTAINING PROTEIN"/>
    <property type="match status" value="1"/>
</dbReference>
<dbReference type="AlphaFoldDB" id="A0A672J7T8"/>
<proteinExistence type="predicted"/>
<dbReference type="InterPro" id="IPR000477">
    <property type="entry name" value="RT_dom"/>
</dbReference>
<feature type="domain" description="Reverse transcriptase" evidence="1">
    <location>
        <begin position="219"/>
        <end position="476"/>
    </location>
</feature>
<name>A0A672J7T8_SALFA</name>
<reference evidence="2" key="2">
    <citation type="submission" date="2025-09" db="UniProtKB">
        <authorList>
            <consortium name="Ensembl"/>
        </authorList>
    </citation>
    <scope>IDENTIFICATION</scope>
</reference>
<dbReference type="SUPFAM" id="SSF56672">
    <property type="entry name" value="DNA/RNA polymerases"/>
    <property type="match status" value="1"/>
</dbReference>
<dbReference type="CDD" id="cd01650">
    <property type="entry name" value="RT_nLTR_like"/>
    <property type="match status" value="1"/>
</dbReference>
<dbReference type="InParanoid" id="A0A672J7T8"/>